<name>A0A3M7RJ41_BRAPC</name>
<comment type="caution">
    <text evidence="1">The sequence shown here is derived from an EMBL/GenBank/DDBJ whole genome shotgun (WGS) entry which is preliminary data.</text>
</comment>
<keyword evidence="2" id="KW-1185">Reference proteome</keyword>
<dbReference type="Proteomes" id="UP000276133">
    <property type="component" value="Unassembled WGS sequence"/>
</dbReference>
<protein>
    <submittedName>
        <fullName evidence="1">Uncharacterized protein</fullName>
    </submittedName>
</protein>
<organism evidence="1 2">
    <name type="scientific">Brachionus plicatilis</name>
    <name type="common">Marine rotifer</name>
    <name type="synonym">Brachionus muelleri</name>
    <dbReference type="NCBI Taxonomy" id="10195"/>
    <lineage>
        <taxon>Eukaryota</taxon>
        <taxon>Metazoa</taxon>
        <taxon>Spiralia</taxon>
        <taxon>Gnathifera</taxon>
        <taxon>Rotifera</taxon>
        <taxon>Eurotatoria</taxon>
        <taxon>Monogononta</taxon>
        <taxon>Pseudotrocha</taxon>
        <taxon>Ploima</taxon>
        <taxon>Brachionidae</taxon>
        <taxon>Brachionus</taxon>
    </lineage>
</organism>
<sequence length="75" mass="8723">MGPASLDYHLLKIYNSFNVTVFEELITSGWMSLGYTKYPLKECERPPKRCLTCRKFSHKIISCKEPYKSCAKLTQ</sequence>
<evidence type="ECO:0000313" key="2">
    <source>
        <dbReference type="Proteomes" id="UP000276133"/>
    </source>
</evidence>
<reference evidence="1 2" key="1">
    <citation type="journal article" date="2018" name="Sci. Rep.">
        <title>Genomic signatures of local adaptation to the degree of environmental predictability in rotifers.</title>
        <authorList>
            <person name="Franch-Gras L."/>
            <person name="Hahn C."/>
            <person name="Garcia-Roger E.M."/>
            <person name="Carmona M.J."/>
            <person name="Serra M."/>
            <person name="Gomez A."/>
        </authorList>
    </citation>
    <scope>NUCLEOTIDE SEQUENCE [LARGE SCALE GENOMIC DNA]</scope>
    <source>
        <strain evidence="1">HYR1</strain>
    </source>
</reference>
<proteinExistence type="predicted"/>
<evidence type="ECO:0000313" key="1">
    <source>
        <dbReference type="EMBL" id="RNA23335.1"/>
    </source>
</evidence>
<gene>
    <name evidence="1" type="ORF">BpHYR1_016251</name>
</gene>
<accession>A0A3M7RJ41</accession>
<dbReference type="EMBL" id="REGN01003312">
    <property type="protein sequence ID" value="RNA23335.1"/>
    <property type="molecule type" value="Genomic_DNA"/>
</dbReference>
<dbReference type="AlphaFoldDB" id="A0A3M7RJ41"/>